<reference evidence="4" key="1">
    <citation type="journal article" date="2019" name="Int. J. Syst. Evol. Microbiol.">
        <title>The Global Catalogue of Microorganisms (GCM) 10K type strain sequencing project: providing services to taxonomists for standard genome sequencing and annotation.</title>
        <authorList>
            <consortium name="The Broad Institute Genomics Platform"/>
            <consortium name="The Broad Institute Genome Sequencing Center for Infectious Disease"/>
            <person name="Wu L."/>
            <person name="Ma J."/>
        </authorList>
    </citation>
    <scope>NUCLEOTIDE SEQUENCE [LARGE SCALE GENOMIC DNA]</scope>
    <source>
        <strain evidence="4">CGMCC 1.6784</strain>
    </source>
</reference>
<evidence type="ECO:0000256" key="2">
    <source>
        <dbReference type="SAM" id="Phobius"/>
    </source>
</evidence>
<dbReference type="Proteomes" id="UP000605099">
    <property type="component" value="Unassembled WGS sequence"/>
</dbReference>
<gene>
    <name evidence="3" type="ORF">GCM10011349_03860</name>
</gene>
<dbReference type="EMBL" id="BMLK01000002">
    <property type="protein sequence ID" value="GGN41626.1"/>
    <property type="molecule type" value="Genomic_DNA"/>
</dbReference>
<protein>
    <recommendedName>
        <fullName evidence="5">Heme exporter protein D</fullName>
    </recommendedName>
</protein>
<proteinExistence type="predicted"/>
<keyword evidence="2" id="KW-0812">Transmembrane</keyword>
<feature type="region of interest" description="Disordered" evidence="1">
    <location>
        <begin position="35"/>
        <end position="62"/>
    </location>
</feature>
<evidence type="ECO:0000313" key="4">
    <source>
        <dbReference type="Proteomes" id="UP000605099"/>
    </source>
</evidence>
<sequence>MERVHQVYLAYALTVGMVATIVAIILRARYNAPRRKNARARKRDNDAYEARMARQDADKDTN</sequence>
<evidence type="ECO:0000313" key="3">
    <source>
        <dbReference type="EMBL" id="GGN41626.1"/>
    </source>
</evidence>
<evidence type="ECO:0000256" key="1">
    <source>
        <dbReference type="SAM" id="MobiDB-lite"/>
    </source>
</evidence>
<organism evidence="3 4">
    <name type="scientific">Novosphingobium indicum</name>
    <dbReference type="NCBI Taxonomy" id="462949"/>
    <lineage>
        <taxon>Bacteria</taxon>
        <taxon>Pseudomonadati</taxon>
        <taxon>Pseudomonadota</taxon>
        <taxon>Alphaproteobacteria</taxon>
        <taxon>Sphingomonadales</taxon>
        <taxon>Sphingomonadaceae</taxon>
        <taxon>Novosphingobium</taxon>
    </lineage>
</organism>
<keyword evidence="4" id="KW-1185">Reference proteome</keyword>
<comment type="caution">
    <text evidence="3">The sequence shown here is derived from an EMBL/GenBank/DDBJ whole genome shotgun (WGS) entry which is preliminary data.</text>
</comment>
<keyword evidence="2" id="KW-1133">Transmembrane helix</keyword>
<evidence type="ECO:0008006" key="5">
    <source>
        <dbReference type="Google" id="ProtNLM"/>
    </source>
</evidence>
<accession>A0ABQ2J9K0</accession>
<feature type="compositionally biased region" description="Basic and acidic residues" evidence="1">
    <location>
        <begin position="43"/>
        <end position="62"/>
    </location>
</feature>
<feature type="transmembrane region" description="Helical" evidence="2">
    <location>
        <begin position="6"/>
        <end position="26"/>
    </location>
</feature>
<keyword evidence="2" id="KW-0472">Membrane</keyword>
<name>A0ABQ2J9K0_9SPHN</name>